<gene>
    <name evidence="8" type="ORF">H7F49_17410</name>
</gene>
<evidence type="ECO:0000256" key="4">
    <source>
        <dbReference type="ARBA" id="ARBA00023002"/>
    </source>
</evidence>
<evidence type="ECO:0000256" key="3">
    <source>
        <dbReference type="ARBA" id="ARBA00022723"/>
    </source>
</evidence>
<evidence type="ECO:0000256" key="2">
    <source>
        <dbReference type="ARBA" id="ARBA00022714"/>
    </source>
</evidence>
<dbReference type="InterPro" id="IPR036922">
    <property type="entry name" value="Rieske_2Fe-2S_sf"/>
</dbReference>
<evidence type="ECO:0000313" key="9">
    <source>
        <dbReference type="Proteomes" id="UP000520156"/>
    </source>
</evidence>
<dbReference type="InterPro" id="IPR017941">
    <property type="entry name" value="Rieske_2Fe-2S"/>
</dbReference>
<dbReference type="RefSeq" id="WP_185684843.1">
    <property type="nucleotide sequence ID" value="NZ_JACLAU010000049.1"/>
</dbReference>
<proteinExistence type="inferred from homology"/>
<feature type="domain" description="Rieske" evidence="7">
    <location>
        <begin position="47"/>
        <end position="157"/>
    </location>
</feature>
<evidence type="ECO:0000256" key="1">
    <source>
        <dbReference type="ARBA" id="ARBA00008751"/>
    </source>
</evidence>
<dbReference type="Gene3D" id="3.90.380.10">
    <property type="entry name" value="Naphthalene 1,2-dioxygenase Alpha Subunit, Chain A, domain 1"/>
    <property type="match status" value="1"/>
</dbReference>
<dbReference type="PROSITE" id="PS51296">
    <property type="entry name" value="RIESKE"/>
    <property type="match status" value="1"/>
</dbReference>
<organism evidence="8 9">
    <name type="scientific">Novosphingobium aerophilum</name>
    <dbReference type="NCBI Taxonomy" id="2839843"/>
    <lineage>
        <taxon>Bacteria</taxon>
        <taxon>Pseudomonadati</taxon>
        <taxon>Pseudomonadota</taxon>
        <taxon>Alphaproteobacteria</taxon>
        <taxon>Sphingomonadales</taxon>
        <taxon>Sphingomonadaceae</taxon>
        <taxon>Novosphingobium</taxon>
    </lineage>
</organism>
<dbReference type="PANTHER" id="PTHR43756">
    <property type="entry name" value="CHOLINE MONOOXYGENASE, CHLOROPLASTIC"/>
    <property type="match status" value="1"/>
</dbReference>
<keyword evidence="3" id="KW-0479">Metal-binding</keyword>
<dbReference type="SUPFAM" id="SSF50022">
    <property type="entry name" value="ISP domain"/>
    <property type="match status" value="1"/>
</dbReference>
<keyword evidence="5" id="KW-0408">Iron</keyword>
<dbReference type="AlphaFoldDB" id="A0A7X1KDL5"/>
<comment type="similarity">
    <text evidence="1">Belongs to the bacterial ring-hydroxylating dioxygenase alpha subunit family.</text>
</comment>
<keyword evidence="6" id="KW-0411">Iron-sulfur</keyword>
<dbReference type="GO" id="GO:0016491">
    <property type="term" value="F:oxidoreductase activity"/>
    <property type="evidence" value="ECO:0007669"/>
    <property type="project" value="UniProtKB-KW"/>
</dbReference>
<comment type="caution">
    <text evidence="8">The sequence shown here is derived from an EMBL/GenBank/DDBJ whole genome shotgun (WGS) entry which is preliminary data.</text>
</comment>
<dbReference type="PRINTS" id="PR00090">
    <property type="entry name" value="RNGDIOXGNASE"/>
</dbReference>
<evidence type="ECO:0000256" key="5">
    <source>
        <dbReference type="ARBA" id="ARBA00023004"/>
    </source>
</evidence>
<keyword evidence="9" id="KW-1185">Reference proteome</keyword>
<dbReference type="Proteomes" id="UP000520156">
    <property type="component" value="Unassembled WGS sequence"/>
</dbReference>
<dbReference type="EMBL" id="JACLAU010000049">
    <property type="protein sequence ID" value="MBC2653466.1"/>
    <property type="molecule type" value="Genomic_DNA"/>
</dbReference>
<evidence type="ECO:0000256" key="6">
    <source>
        <dbReference type="ARBA" id="ARBA00023014"/>
    </source>
</evidence>
<dbReference type="SUPFAM" id="SSF55961">
    <property type="entry name" value="Bet v1-like"/>
    <property type="match status" value="1"/>
</dbReference>
<dbReference type="Gene3D" id="2.102.10.10">
    <property type="entry name" value="Rieske [2Fe-2S] iron-sulphur domain"/>
    <property type="match status" value="1"/>
</dbReference>
<evidence type="ECO:0000313" key="8">
    <source>
        <dbReference type="EMBL" id="MBC2653466.1"/>
    </source>
</evidence>
<dbReference type="GO" id="GO:0005506">
    <property type="term" value="F:iron ion binding"/>
    <property type="evidence" value="ECO:0007669"/>
    <property type="project" value="InterPro"/>
</dbReference>
<evidence type="ECO:0000259" key="7">
    <source>
        <dbReference type="PROSITE" id="PS51296"/>
    </source>
</evidence>
<reference evidence="8 9" key="1">
    <citation type="submission" date="2020-08" db="EMBL/GenBank/DDBJ databases">
        <title>The genome sequence of Novosphingobium flavum 4Y4.</title>
        <authorList>
            <person name="Liu Y."/>
        </authorList>
    </citation>
    <scope>NUCLEOTIDE SEQUENCE [LARGE SCALE GENOMIC DNA]</scope>
    <source>
        <strain evidence="8 9">4Y4</strain>
    </source>
</reference>
<dbReference type="GO" id="GO:0051537">
    <property type="term" value="F:2 iron, 2 sulfur cluster binding"/>
    <property type="evidence" value="ECO:0007669"/>
    <property type="project" value="UniProtKB-KW"/>
</dbReference>
<dbReference type="PANTHER" id="PTHR43756:SF1">
    <property type="entry name" value="3-PHENYLPROPIONATE_CINNAMIC ACID DIOXYGENASE SUBUNIT ALPHA"/>
    <property type="match status" value="1"/>
</dbReference>
<accession>A0A7X1KDL5</accession>
<dbReference type="Pfam" id="PF00848">
    <property type="entry name" value="Ring_hydroxyl_A"/>
    <property type="match status" value="1"/>
</dbReference>
<name>A0A7X1KDL5_9SPHN</name>
<keyword evidence="4" id="KW-0560">Oxidoreductase</keyword>
<sequence>MNGAQAAGDVWDRNDLKLDGGRVIDRRVYRSKDIYQAELAQLFTKTWQWVGHESEVPAFGDYLTVQLAGRPIIVARGEEGRLRAFYNSCTHRGAMLATAAKGNCGGSFTCMYHAWSFDTAGKLESVPKAEAYGAELKKACYDSPAVRLDTFCGNIFVNIDGKAPPLDEFLGASKQHITEATEGQEVLGRVRWKLEGNWKLWHDNFRDNYHPMFTHQVLTFLYQGVEIKGENHDLGGGHSYMKFPPQGSGDSYAKFVQRLTGRAYAGAPAMGTPDKQAYHVIMAVFPNLDIQFGGGNGSPYSSYSVLEVVRPISVSEAIIEIVAFGHVGEPEAVRQERLESLLSIQTSSGKVSADDTEAARRCTIGLGASEAMRWSNMGRGQAPGMSGAKNDEYSLRGFYSEYKKYMGDILRSENN</sequence>
<protein>
    <submittedName>
        <fullName evidence="8">Rieske 2Fe-2S domain-containing protein</fullName>
    </submittedName>
</protein>
<dbReference type="InterPro" id="IPR001663">
    <property type="entry name" value="Rng_hydr_dOase-A"/>
</dbReference>
<dbReference type="Pfam" id="PF00355">
    <property type="entry name" value="Rieske"/>
    <property type="match status" value="1"/>
</dbReference>
<dbReference type="InterPro" id="IPR015879">
    <property type="entry name" value="Ring_hydroxy_dOase_asu_C_dom"/>
</dbReference>
<keyword evidence="2" id="KW-0001">2Fe-2S</keyword>
<dbReference type="CDD" id="cd03469">
    <property type="entry name" value="Rieske_RO_Alpha_N"/>
    <property type="match status" value="1"/>
</dbReference>